<dbReference type="Pfam" id="PF12833">
    <property type="entry name" value="HTH_18"/>
    <property type="match status" value="1"/>
</dbReference>
<dbReference type="PROSITE" id="PS01124">
    <property type="entry name" value="HTH_ARAC_FAMILY_2"/>
    <property type="match status" value="1"/>
</dbReference>
<dbReference type="RefSeq" id="WP_080063120.1">
    <property type="nucleotide sequence ID" value="NZ_MZGX01000003.1"/>
</dbReference>
<protein>
    <recommendedName>
        <fullName evidence="1">Stage 0 sporulation protein A homolog</fullName>
    </recommendedName>
</protein>
<dbReference type="InterPro" id="IPR041522">
    <property type="entry name" value="CdaR_GGDEF"/>
</dbReference>
<evidence type="ECO:0000256" key="3">
    <source>
        <dbReference type="ARBA" id="ARBA00023125"/>
    </source>
</evidence>
<feature type="domain" description="Response regulatory" evidence="9">
    <location>
        <begin position="3"/>
        <end position="120"/>
    </location>
</feature>
<evidence type="ECO:0000313" key="11">
    <source>
        <dbReference type="Proteomes" id="UP000191554"/>
    </source>
</evidence>
<evidence type="ECO:0000259" key="8">
    <source>
        <dbReference type="PROSITE" id="PS01124"/>
    </source>
</evidence>
<dbReference type="PROSITE" id="PS00041">
    <property type="entry name" value="HTH_ARAC_FAMILY_1"/>
    <property type="match status" value="1"/>
</dbReference>
<dbReference type="PROSITE" id="PS50110">
    <property type="entry name" value="RESPONSE_REGULATORY"/>
    <property type="match status" value="1"/>
</dbReference>
<dbReference type="CDD" id="cd17536">
    <property type="entry name" value="REC_YesN-like"/>
    <property type="match status" value="1"/>
</dbReference>
<dbReference type="Pfam" id="PF00072">
    <property type="entry name" value="Response_reg"/>
    <property type="match status" value="1"/>
</dbReference>
<dbReference type="GO" id="GO:0043565">
    <property type="term" value="F:sequence-specific DNA binding"/>
    <property type="evidence" value="ECO:0007669"/>
    <property type="project" value="InterPro"/>
</dbReference>
<keyword evidence="4" id="KW-0804">Transcription</keyword>
<organism evidence="10 11">
    <name type="scientific">Ruminiclostridium hungatei</name>
    <name type="common">Clostridium hungatei</name>
    <dbReference type="NCBI Taxonomy" id="48256"/>
    <lineage>
        <taxon>Bacteria</taxon>
        <taxon>Bacillati</taxon>
        <taxon>Bacillota</taxon>
        <taxon>Clostridia</taxon>
        <taxon>Eubacteriales</taxon>
        <taxon>Oscillospiraceae</taxon>
        <taxon>Ruminiclostridium</taxon>
    </lineage>
</organism>
<name>A0A1V4SPD8_RUMHU</name>
<dbReference type="SMART" id="SM00342">
    <property type="entry name" value="HTH_ARAC"/>
    <property type="match status" value="1"/>
</dbReference>
<dbReference type="SUPFAM" id="SSF52172">
    <property type="entry name" value="CheY-like"/>
    <property type="match status" value="1"/>
</dbReference>
<feature type="coiled-coil region" evidence="7">
    <location>
        <begin position="113"/>
        <end position="140"/>
    </location>
</feature>
<dbReference type="SMART" id="SM00448">
    <property type="entry name" value="REC"/>
    <property type="match status" value="1"/>
</dbReference>
<keyword evidence="3" id="KW-0238">DNA-binding</keyword>
<dbReference type="OrthoDB" id="1736396at2"/>
<evidence type="ECO:0000256" key="6">
    <source>
        <dbReference type="PROSITE-ProRule" id="PRU00169"/>
    </source>
</evidence>
<comment type="caution">
    <text evidence="10">The sequence shown here is derived from an EMBL/GenBank/DDBJ whole genome shotgun (WGS) entry which is preliminary data.</text>
</comment>
<gene>
    <name evidence="10" type="primary">btr_2</name>
    <name evidence="10" type="ORF">CLHUN_06590</name>
</gene>
<evidence type="ECO:0000313" key="10">
    <source>
        <dbReference type="EMBL" id="OPX45722.1"/>
    </source>
</evidence>
<dbReference type="GO" id="GO:0003700">
    <property type="term" value="F:DNA-binding transcription factor activity"/>
    <property type="evidence" value="ECO:0007669"/>
    <property type="project" value="InterPro"/>
</dbReference>
<dbReference type="STRING" id="48256.CLHUN_06590"/>
<dbReference type="InterPro" id="IPR020449">
    <property type="entry name" value="Tscrpt_reg_AraC-type_HTH"/>
</dbReference>
<keyword evidence="6" id="KW-0597">Phosphoprotein</keyword>
<dbReference type="Gene3D" id="1.10.10.60">
    <property type="entry name" value="Homeodomain-like"/>
    <property type="match status" value="2"/>
</dbReference>
<dbReference type="InterPro" id="IPR018062">
    <property type="entry name" value="HTH_AraC-typ_CS"/>
</dbReference>
<evidence type="ECO:0000256" key="5">
    <source>
        <dbReference type="ARBA" id="ARBA00024867"/>
    </source>
</evidence>
<dbReference type="Gene3D" id="3.40.50.2300">
    <property type="match status" value="1"/>
</dbReference>
<dbReference type="AlphaFoldDB" id="A0A1V4SPD8"/>
<dbReference type="SUPFAM" id="SSF46689">
    <property type="entry name" value="Homeodomain-like"/>
    <property type="match status" value="2"/>
</dbReference>
<dbReference type="PANTHER" id="PTHR43280">
    <property type="entry name" value="ARAC-FAMILY TRANSCRIPTIONAL REGULATOR"/>
    <property type="match status" value="1"/>
</dbReference>
<feature type="domain" description="HTH araC/xylS-type" evidence="8">
    <location>
        <begin position="432"/>
        <end position="530"/>
    </location>
</feature>
<dbReference type="PRINTS" id="PR00032">
    <property type="entry name" value="HTHARAC"/>
</dbReference>
<dbReference type="InterPro" id="IPR009057">
    <property type="entry name" value="Homeodomain-like_sf"/>
</dbReference>
<comment type="function">
    <text evidence="5">May play the central regulatory role in sporulation. It may be an element of the effector pathway responsible for the activation of sporulation genes in response to nutritional stress. Spo0A may act in concert with spo0H (a sigma factor) to control the expression of some genes that are critical to the sporulation process.</text>
</comment>
<evidence type="ECO:0000256" key="1">
    <source>
        <dbReference type="ARBA" id="ARBA00018672"/>
    </source>
</evidence>
<dbReference type="Proteomes" id="UP000191554">
    <property type="component" value="Unassembled WGS sequence"/>
</dbReference>
<proteinExistence type="predicted"/>
<dbReference type="GO" id="GO:0000160">
    <property type="term" value="P:phosphorelay signal transduction system"/>
    <property type="evidence" value="ECO:0007669"/>
    <property type="project" value="InterPro"/>
</dbReference>
<sequence length="540" mass="62578">MYKLLIADDEQIVIDSLSFIVNKSFSGVFQIESARSGREAIEKAERFIPDIIFMDINMPGINGIEAIRELRGKLRDCVFVILTAFDQFDFAKDALKLGVSEYLLKPVNREKIISTLQKSIDDIEKERSKRKKELDMKEKMENILPILENGFIYSLLFLDDNSKELENYRNIFEIEENGGYIMTIEFAQSNDCGHMVNRIGLSIKSQSFYPYLRDIMKGRCRCFMGPAILNRIIVYIPAQTEVEEYSRRLEAVSIAEYVYNQISQKVDADFYIGIGRCYDSFDNICPSYEESLRAIHFMNGTGILHISDIPTEKELPAEKYPMSKEKLLLEKAALGNRDECIQAFSHIFEWLTIEYYGSVNKIRAKLMEIMILLHRLAYDYNISQNPDSIDLISELQKLDTLTELKHWCLERIDFITNGISEAREKKTNSLIVKAVEYIKENYRGELTLEEVSREVNISPHYFSKLFKDEMGENFIDYLTNLRIGKAKDIMKNSLMSVKEICYEIGYGDPNYFSRIFKKAVGVTPTEYRDSLLYMSKDGVS</sequence>
<dbReference type="PANTHER" id="PTHR43280:SF2">
    <property type="entry name" value="HTH-TYPE TRANSCRIPTIONAL REGULATOR EXSA"/>
    <property type="match status" value="1"/>
</dbReference>
<feature type="modified residue" description="4-aspartylphosphate" evidence="6">
    <location>
        <position position="55"/>
    </location>
</feature>
<dbReference type="InterPro" id="IPR018060">
    <property type="entry name" value="HTH_AraC"/>
</dbReference>
<dbReference type="EMBL" id="MZGX01000003">
    <property type="protein sequence ID" value="OPX45722.1"/>
    <property type="molecule type" value="Genomic_DNA"/>
</dbReference>
<reference evidence="10 11" key="1">
    <citation type="submission" date="2017-03" db="EMBL/GenBank/DDBJ databases">
        <title>Genome sequence of Clostridium hungatei DSM 14427.</title>
        <authorList>
            <person name="Poehlein A."/>
            <person name="Daniel R."/>
        </authorList>
    </citation>
    <scope>NUCLEOTIDE SEQUENCE [LARGE SCALE GENOMIC DNA]</scope>
    <source>
        <strain evidence="10 11">DSM 14427</strain>
    </source>
</reference>
<keyword evidence="7" id="KW-0175">Coiled coil</keyword>
<accession>A0A1V4SPD8</accession>
<evidence type="ECO:0000256" key="7">
    <source>
        <dbReference type="SAM" id="Coils"/>
    </source>
</evidence>
<dbReference type="InterPro" id="IPR001789">
    <property type="entry name" value="Sig_transdc_resp-reg_receiver"/>
</dbReference>
<dbReference type="InterPro" id="IPR011006">
    <property type="entry name" value="CheY-like_superfamily"/>
</dbReference>
<evidence type="ECO:0000256" key="2">
    <source>
        <dbReference type="ARBA" id="ARBA00023015"/>
    </source>
</evidence>
<dbReference type="Pfam" id="PF17853">
    <property type="entry name" value="GGDEF_2"/>
    <property type="match status" value="1"/>
</dbReference>
<evidence type="ECO:0000256" key="4">
    <source>
        <dbReference type="ARBA" id="ARBA00023163"/>
    </source>
</evidence>
<evidence type="ECO:0000259" key="9">
    <source>
        <dbReference type="PROSITE" id="PS50110"/>
    </source>
</evidence>
<keyword evidence="2" id="KW-0805">Transcription regulation</keyword>
<keyword evidence="11" id="KW-1185">Reference proteome</keyword>